<name>A0A0S4L8B6_9BACT</name>
<sequence length="82" mass="9291">MTPESFNPRPPFRAGATQHRLAEELGVERFQSSPALSSGRYSTTRKPSTTDDLWSFLREPRKTLRYSDTTLPSHSLNVLLAQ</sequence>
<feature type="region of interest" description="Disordered" evidence="1">
    <location>
        <begin position="25"/>
        <end position="50"/>
    </location>
</feature>
<evidence type="ECO:0000256" key="1">
    <source>
        <dbReference type="SAM" id="MobiDB-lite"/>
    </source>
</evidence>
<dbReference type="AntiFam" id="ANF00008">
    <property type="entry name" value="Translation of CRISPR region"/>
</dbReference>
<dbReference type="Proteomes" id="UP000198736">
    <property type="component" value="Unassembled WGS sequence"/>
</dbReference>
<keyword evidence="3" id="KW-1185">Reference proteome</keyword>
<reference evidence="3" key="1">
    <citation type="submission" date="2015-10" db="EMBL/GenBank/DDBJ databases">
        <authorList>
            <person name="Luecker S."/>
            <person name="Luecker S."/>
        </authorList>
    </citation>
    <scope>NUCLEOTIDE SEQUENCE [LARGE SCALE GENOMIC DNA]</scope>
</reference>
<organism evidence="2 3">
    <name type="scientific">Candidatus Nitrospira nitrificans</name>
    <dbReference type="NCBI Taxonomy" id="1742973"/>
    <lineage>
        <taxon>Bacteria</taxon>
        <taxon>Pseudomonadati</taxon>
        <taxon>Nitrospirota</taxon>
        <taxon>Nitrospiria</taxon>
        <taxon>Nitrospirales</taxon>
        <taxon>Nitrospiraceae</taxon>
        <taxon>Nitrospira</taxon>
    </lineage>
</organism>
<accession>A0A0S4L8B6</accession>
<evidence type="ECO:0000313" key="3">
    <source>
        <dbReference type="Proteomes" id="UP000198736"/>
    </source>
</evidence>
<gene>
    <name evidence="2" type="ORF">COMA2_120044</name>
</gene>
<protein>
    <submittedName>
        <fullName evidence="2">Uncharacterized protein</fullName>
    </submittedName>
</protein>
<proteinExistence type="predicted"/>
<dbReference type="AlphaFoldDB" id="A0A0S4L8B6"/>
<evidence type="ECO:0000313" key="2">
    <source>
        <dbReference type="EMBL" id="CUS33054.1"/>
    </source>
</evidence>
<dbReference type="EMBL" id="CZPZ01000004">
    <property type="protein sequence ID" value="CUS33054.1"/>
    <property type="molecule type" value="Genomic_DNA"/>
</dbReference>
<feature type="compositionally biased region" description="Polar residues" evidence="1">
    <location>
        <begin position="30"/>
        <end position="50"/>
    </location>
</feature>